<name>A0ABW0NZU1_9HYPH</name>
<feature type="signal peptide" evidence="2">
    <location>
        <begin position="1"/>
        <end position="28"/>
    </location>
</feature>
<proteinExistence type="predicted"/>
<comment type="caution">
    <text evidence="3">The sequence shown here is derived from an EMBL/GenBank/DDBJ whole genome shotgun (WGS) entry which is preliminary data.</text>
</comment>
<feature type="compositionally biased region" description="Pro residues" evidence="1">
    <location>
        <begin position="1121"/>
        <end position="1131"/>
    </location>
</feature>
<organism evidence="3 4">
    <name type="scientific">Bosea massiliensis</name>
    <dbReference type="NCBI Taxonomy" id="151419"/>
    <lineage>
        <taxon>Bacteria</taxon>
        <taxon>Pseudomonadati</taxon>
        <taxon>Pseudomonadota</taxon>
        <taxon>Alphaproteobacteria</taxon>
        <taxon>Hyphomicrobiales</taxon>
        <taxon>Boseaceae</taxon>
        <taxon>Bosea</taxon>
    </lineage>
</organism>
<dbReference type="RefSeq" id="WP_068308169.1">
    <property type="nucleotide sequence ID" value="NZ_JBHSLU010000010.1"/>
</dbReference>
<dbReference type="InterPro" id="IPR011990">
    <property type="entry name" value="TPR-like_helical_dom_sf"/>
</dbReference>
<feature type="chain" id="PRO_5045496395" description="Tetratricopeptide repeat protein" evidence="2">
    <location>
        <begin position="29"/>
        <end position="1163"/>
    </location>
</feature>
<accession>A0ABW0NZU1</accession>
<feature type="compositionally biased region" description="Low complexity" evidence="1">
    <location>
        <begin position="1132"/>
        <end position="1153"/>
    </location>
</feature>
<evidence type="ECO:0008006" key="5">
    <source>
        <dbReference type="Google" id="ProtNLM"/>
    </source>
</evidence>
<reference evidence="4" key="1">
    <citation type="journal article" date="2019" name="Int. J. Syst. Evol. Microbiol.">
        <title>The Global Catalogue of Microorganisms (GCM) 10K type strain sequencing project: providing services to taxonomists for standard genome sequencing and annotation.</title>
        <authorList>
            <consortium name="The Broad Institute Genomics Platform"/>
            <consortium name="The Broad Institute Genome Sequencing Center for Infectious Disease"/>
            <person name="Wu L."/>
            <person name="Ma J."/>
        </authorList>
    </citation>
    <scope>NUCLEOTIDE SEQUENCE [LARGE SCALE GENOMIC DNA]</scope>
    <source>
        <strain evidence="4">CCUG 43117</strain>
    </source>
</reference>
<dbReference type="EMBL" id="JBHSLU010000010">
    <property type="protein sequence ID" value="MFC5504902.1"/>
    <property type="molecule type" value="Genomic_DNA"/>
</dbReference>
<evidence type="ECO:0000256" key="1">
    <source>
        <dbReference type="SAM" id="MobiDB-lite"/>
    </source>
</evidence>
<feature type="compositionally biased region" description="Pro residues" evidence="1">
    <location>
        <begin position="1154"/>
        <end position="1163"/>
    </location>
</feature>
<evidence type="ECO:0000313" key="3">
    <source>
        <dbReference type="EMBL" id="MFC5504902.1"/>
    </source>
</evidence>
<dbReference type="Proteomes" id="UP001596060">
    <property type="component" value="Unassembled WGS sequence"/>
</dbReference>
<protein>
    <recommendedName>
        <fullName evidence="5">Tetratricopeptide repeat protein</fullName>
    </recommendedName>
</protein>
<feature type="region of interest" description="Disordered" evidence="1">
    <location>
        <begin position="287"/>
        <end position="328"/>
    </location>
</feature>
<feature type="compositionally biased region" description="Pro residues" evidence="1">
    <location>
        <begin position="307"/>
        <end position="328"/>
    </location>
</feature>
<gene>
    <name evidence="3" type="ORF">ACFPN9_06480</name>
</gene>
<dbReference type="SUPFAM" id="SSF48452">
    <property type="entry name" value="TPR-like"/>
    <property type="match status" value="1"/>
</dbReference>
<sequence length="1163" mass="124340">MRLPRSLAFGIGLAALAAAAGLGAPALAASATLRGEVMPPGFGRIALTFDEPTQTRIRVSNGVLVVAFGSSVRVDVAKIARELPAYVSIARVDPDGRGMRLALAQPYRANLIEAGERAFIDLLPENWKGVLPGPPPEVIAEISERLRLAESRAREAARANQAVRRPLGLRTASLPTLERLIFNVPPETKLASTLNDGLLTLTFDKALAVDPGAIKDALPDGIALRSHDTGPGTTTVAIAMPKSWQVRSFSDEDGLTVDLLKPAGQAQAAPDPVAALLAAAQTPAGAAAVPASSPAPGPAAPAGDKPAAPPAAPAAASPPPAVVAPPVDPAPQPVRIAASGNRLDFRFPRPTGAAGFSDGGIATLVFDTRDTLDPAELKGLLPQLIEDATVTREGRVVLVRLRLAGQPLTRLFDDGNTWSLGFGDQGGRPSEPLAPARGVDERGQTMVAVPLRGMTGVHWLEPGPSGLPLAVATATAPVRVTAKPYHFVEFSLLPTTQGLVVMPRSDDVVVQAGTEQVRIGRSGGLTVTLDVGQPDKTGEDDAVAKRTPLIDPEAWSKLVVDTVRDHERMLQREVIGASRARKSEKRLALARFYAANGLMAEAKGPLMALLADDPSMRRNREALFLKGLIAAQMHRHQDAAAAFEAPAIKDDPETGLWRALVDQRRGLHSPALLGFRRGEAILDRYPPELQAPLRAAKARSALALNDLTIAEREIDALAGMRPDLVDQEEIALLRAMVDDGAGRPDNALAGYRPLFEARSRPVAAEAQLRAVRLVQAEKRNDINADEALARLETVSMIWRGGELEIETLGELGRIYADAKRWRDAFQVARRAAETFPEHPITRRMQDETAQRFADLFAGRGIDDLSRIDALALFYDFREFLPAGRRGDEITRLLADRLVALDLLDQAGEILRYQIDRRLTGAARSTVAARLAMVNLMNNKPADALRALNTTRLVELPADVKRARLLLEAKALSDLSRTDQALDLLEVERGPEIDRLRADIYWTGRRWREAGEAHERMLDEAWRGETPLTDSQRGDVMRAAISYVMADEGLSLDRLRSKFATKMAQSTDARTFAFVTGANRSKAADIREMARAAAAAGADNLSDFMQAYRERYPAYSAAARPKAPPAGAPAPAPAAEAPAAPAPAATPAASAGAPAPAPAPPGRS</sequence>
<dbReference type="Gene3D" id="1.25.40.10">
    <property type="entry name" value="Tetratricopeptide repeat domain"/>
    <property type="match status" value="1"/>
</dbReference>
<feature type="region of interest" description="Disordered" evidence="1">
    <location>
        <begin position="1117"/>
        <end position="1163"/>
    </location>
</feature>
<evidence type="ECO:0000256" key="2">
    <source>
        <dbReference type="SAM" id="SignalP"/>
    </source>
</evidence>
<keyword evidence="4" id="KW-1185">Reference proteome</keyword>
<keyword evidence="2" id="KW-0732">Signal</keyword>
<evidence type="ECO:0000313" key="4">
    <source>
        <dbReference type="Proteomes" id="UP001596060"/>
    </source>
</evidence>